<reference evidence="8 9" key="2">
    <citation type="journal article" date="2011" name="Stand. Genomic Sci.">
        <title>Complete genome sequence of Isosphaera pallida type strain (IS1B).</title>
        <authorList>
            <consortium name="US DOE Joint Genome Institute (JGI-PGF)"/>
            <person name="Goker M."/>
            <person name="Cleland D."/>
            <person name="Saunders E."/>
            <person name="Lapidus A."/>
            <person name="Nolan M."/>
            <person name="Lucas S."/>
            <person name="Hammon N."/>
            <person name="Deshpande S."/>
            <person name="Cheng J.F."/>
            <person name="Tapia R."/>
            <person name="Han C."/>
            <person name="Goodwin L."/>
            <person name="Pitluck S."/>
            <person name="Liolios K."/>
            <person name="Pagani I."/>
            <person name="Ivanova N."/>
            <person name="Mavromatis K."/>
            <person name="Pati A."/>
            <person name="Chen A."/>
            <person name="Palaniappan K."/>
            <person name="Land M."/>
            <person name="Hauser L."/>
            <person name="Chang Y.J."/>
            <person name="Jeffries C.D."/>
            <person name="Detter J.C."/>
            <person name="Beck B."/>
            <person name="Woyke T."/>
            <person name="Bristow J."/>
            <person name="Eisen J.A."/>
            <person name="Markowitz V."/>
            <person name="Hugenholtz P."/>
            <person name="Kyrpides N.C."/>
            <person name="Klenk H.P."/>
        </authorList>
    </citation>
    <scope>NUCLEOTIDE SEQUENCE [LARGE SCALE GENOMIC DNA]</scope>
    <source>
        <strain evidence="9">ATCC 43644 / DSM 9630 / IS1B</strain>
    </source>
</reference>
<feature type="binding site" evidence="5">
    <location>
        <position position="181"/>
    </location>
    <ligand>
        <name>ATP</name>
        <dbReference type="ChEBI" id="CHEBI:30616"/>
    </ligand>
</feature>
<keyword evidence="2 5" id="KW-0547">Nucleotide-binding</keyword>
<keyword evidence="8" id="KW-0723">Serine/threonine-protein kinase</keyword>
<dbReference type="PROSITE" id="PS00107">
    <property type="entry name" value="PROTEIN_KINASE_ATP"/>
    <property type="match status" value="1"/>
</dbReference>
<keyword evidence="3 8" id="KW-0418">Kinase</keyword>
<gene>
    <name evidence="8" type="ordered locus">Isop_2136</name>
</gene>
<dbReference type="SMART" id="SM00220">
    <property type="entry name" value="S_TKc"/>
    <property type="match status" value="1"/>
</dbReference>
<dbReference type="eggNOG" id="COG0515">
    <property type="taxonomic scope" value="Bacteria"/>
</dbReference>
<sequence>MQPAWQFLRIIGAAVLQHGRDQLPKRYLHRVLPEVAQTVWNEWGQRVDEETRIQTLSATARAMGKIRPYVEMVVDDIAPNQPETVRKPLLTYLSVIPSSIRIALRRPNDPKGLSVPHWLVPREADDLLIFMPSSVPVFEPGAKPLPDVDWELTDLLGVGGFGEVWKAQNPTFSSVPPVVLKFCLDPKGSNRAFRHEAAILTQAMPNKPHPGIVELRATYMNHNPPCLEFEYISGGDLIQWFKGRKREHGPLDARKATWIVHRLARIVGYFHTRKPPIVHRDLKPANILVRRVGRRMEFKICDFGIGGLASSEPSGVMEEITSRRLIKRSAMKGYHTKDYASPQQIKGGPPDPRDDVHALGVIWFQLLMNDLRLPAPTGLDWIEDLAHHGFNREQLELISSCFQSRADLRPPNARVLAQEIAQRFRSILQPHGGKHSPRSRSTVAAKSSLSRATPPPNGPAQGESPSKGGLFSRFFSK</sequence>
<feature type="domain" description="Protein kinase" evidence="7">
    <location>
        <begin position="150"/>
        <end position="421"/>
    </location>
</feature>
<feature type="region of interest" description="Disordered" evidence="6">
    <location>
        <begin position="427"/>
        <end position="477"/>
    </location>
</feature>
<dbReference type="SUPFAM" id="SSF56112">
    <property type="entry name" value="Protein kinase-like (PK-like)"/>
    <property type="match status" value="1"/>
</dbReference>
<dbReference type="HOGENOM" id="CLU_572095_0_0_0"/>
<proteinExistence type="predicted"/>
<dbReference type="KEGG" id="ipa:Isop_2136"/>
<reference key="1">
    <citation type="submission" date="2010-11" db="EMBL/GenBank/DDBJ databases">
        <title>The complete sequence of chromosome of Isophaera pallida ATCC 43644.</title>
        <authorList>
            <consortium name="US DOE Joint Genome Institute (JGI-PGF)"/>
            <person name="Lucas S."/>
            <person name="Copeland A."/>
            <person name="Lapidus A."/>
            <person name="Bruce D."/>
            <person name="Goodwin L."/>
            <person name="Pitluck S."/>
            <person name="Kyrpides N."/>
            <person name="Mavromatis K."/>
            <person name="Pagani I."/>
            <person name="Ivanova N."/>
            <person name="Saunders E."/>
            <person name="Brettin T."/>
            <person name="Detter J.C."/>
            <person name="Han C."/>
            <person name="Tapia R."/>
            <person name="Land M."/>
            <person name="Hauser L."/>
            <person name="Markowitz V."/>
            <person name="Cheng J.-F."/>
            <person name="Hugenholtz P."/>
            <person name="Woyke T."/>
            <person name="Wu D."/>
            <person name="Eisen J.A."/>
        </authorList>
    </citation>
    <scope>NUCLEOTIDE SEQUENCE</scope>
    <source>
        <strain>ATCC 43644</strain>
    </source>
</reference>
<dbReference type="GO" id="GO:0004674">
    <property type="term" value="F:protein serine/threonine kinase activity"/>
    <property type="evidence" value="ECO:0007669"/>
    <property type="project" value="UniProtKB-KW"/>
</dbReference>
<evidence type="ECO:0000313" key="8">
    <source>
        <dbReference type="EMBL" id="ADV62715.1"/>
    </source>
</evidence>
<dbReference type="PANTHER" id="PTHR43289:SF6">
    <property type="entry name" value="SERINE_THREONINE-PROTEIN KINASE NEKL-3"/>
    <property type="match status" value="1"/>
</dbReference>
<dbReference type="PROSITE" id="PS00108">
    <property type="entry name" value="PROTEIN_KINASE_ST"/>
    <property type="match status" value="1"/>
</dbReference>
<dbReference type="InterPro" id="IPR000719">
    <property type="entry name" value="Prot_kinase_dom"/>
</dbReference>
<dbReference type="EMBL" id="CP002353">
    <property type="protein sequence ID" value="ADV62715.1"/>
    <property type="molecule type" value="Genomic_DNA"/>
</dbReference>
<organism evidence="8 9">
    <name type="scientific">Isosphaera pallida (strain ATCC 43644 / DSM 9630 / IS1B)</name>
    <dbReference type="NCBI Taxonomy" id="575540"/>
    <lineage>
        <taxon>Bacteria</taxon>
        <taxon>Pseudomonadati</taxon>
        <taxon>Planctomycetota</taxon>
        <taxon>Planctomycetia</taxon>
        <taxon>Isosphaerales</taxon>
        <taxon>Isosphaeraceae</taxon>
        <taxon>Isosphaera</taxon>
    </lineage>
</organism>
<dbReference type="CDD" id="cd14014">
    <property type="entry name" value="STKc_PknB_like"/>
    <property type="match status" value="1"/>
</dbReference>
<dbReference type="InterPro" id="IPR011009">
    <property type="entry name" value="Kinase-like_dom_sf"/>
</dbReference>
<dbReference type="STRING" id="575540.Isop_2136"/>
<dbReference type="Proteomes" id="UP000008631">
    <property type="component" value="Chromosome"/>
</dbReference>
<evidence type="ECO:0000313" key="9">
    <source>
        <dbReference type="Proteomes" id="UP000008631"/>
    </source>
</evidence>
<dbReference type="InterPro" id="IPR017441">
    <property type="entry name" value="Protein_kinase_ATP_BS"/>
</dbReference>
<dbReference type="InParanoid" id="E8R4B4"/>
<evidence type="ECO:0000259" key="7">
    <source>
        <dbReference type="PROSITE" id="PS50011"/>
    </source>
</evidence>
<dbReference type="GO" id="GO:0005524">
    <property type="term" value="F:ATP binding"/>
    <property type="evidence" value="ECO:0007669"/>
    <property type="project" value="UniProtKB-UniRule"/>
</dbReference>
<keyword evidence="9" id="KW-1185">Reference proteome</keyword>
<evidence type="ECO:0000256" key="1">
    <source>
        <dbReference type="ARBA" id="ARBA00022679"/>
    </source>
</evidence>
<dbReference type="RefSeq" id="WP_013565003.1">
    <property type="nucleotide sequence ID" value="NC_014962.1"/>
</dbReference>
<dbReference type="InterPro" id="IPR008271">
    <property type="entry name" value="Ser/Thr_kinase_AS"/>
</dbReference>
<dbReference type="Gene3D" id="1.10.510.10">
    <property type="entry name" value="Transferase(Phosphotransferase) domain 1"/>
    <property type="match status" value="1"/>
</dbReference>
<dbReference type="OrthoDB" id="9812426at2"/>
<name>E8R4B4_ISOPI</name>
<dbReference type="Pfam" id="PF00069">
    <property type="entry name" value="Pkinase"/>
    <property type="match status" value="1"/>
</dbReference>
<feature type="compositionally biased region" description="Polar residues" evidence="6">
    <location>
        <begin position="439"/>
        <end position="451"/>
    </location>
</feature>
<keyword evidence="1" id="KW-0808">Transferase</keyword>
<evidence type="ECO:0000256" key="6">
    <source>
        <dbReference type="SAM" id="MobiDB-lite"/>
    </source>
</evidence>
<dbReference type="PANTHER" id="PTHR43289">
    <property type="entry name" value="MITOGEN-ACTIVATED PROTEIN KINASE KINASE KINASE 20-RELATED"/>
    <property type="match status" value="1"/>
</dbReference>
<keyword evidence="4 5" id="KW-0067">ATP-binding</keyword>
<dbReference type="PROSITE" id="PS50011">
    <property type="entry name" value="PROTEIN_KINASE_DOM"/>
    <property type="match status" value="1"/>
</dbReference>
<evidence type="ECO:0000256" key="4">
    <source>
        <dbReference type="ARBA" id="ARBA00022840"/>
    </source>
</evidence>
<dbReference type="AlphaFoldDB" id="E8R4B4"/>
<evidence type="ECO:0000256" key="3">
    <source>
        <dbReference type="ARBA" id="ARBA00022777"/>
    </source>
</evidence>
<protein>
    <submittedName>
        <fullName evidence="8">Serine/threonine protein kinase</fullName>
    </submittedName>
</protein>
<evidence type="ECO:0000256" key="2">
    <source>
        <dbReference type="ARBA" id="ARBA00022741"/>
    </source>
</evidence>
<evidence type="ECO:0000256" key="5">
    <source>
        <dbReference type="PROSITE-ProRule" id="PRU10141"/>
    </source>
</evidence>
<accession>E8R4B4</accession>